<dbReference type="GO" id="GO:0032259">
    <property type="term" value="P:methylation"/>
    <property type="evidence" value="ECO:0007669"/>
    <property type="project" value="UniProtKB-KW"/>
</dbReference>
<dbReference type="Gene3D" id="3.40.50.150">
    <property type="entry name" value="Vaccinia Virus protein VP39"/>
    <property type="match status" value="1"/>
</dbReference>
<sequence>MSRLNDLLRQLEANEKTAAIAKELRTEYDALVDRRAFGLNFERHTPETVELPGRTIRRGDKVHVLPERGKNPTAENSRLWRVVAIDRSAGIATVEDTAVQPAETQERPLTELVVVAEFRDPIYPGLVSTGKVECGGDKPFHAVINAENYHALQTLLFTHRGRVDCIYIDPPYNTGARDWKYSNDYVESDDLYRHSKWLAFMERRLLLARDLLNPEESVLIVTIDEREQSRLALLLEQVFPEASTSMVTSVISPQGSARPGSFSRVEEYLFVVRIGGSEVQRTGDDMLIEAEKAVDAPVWFSMIRSGTDARREDSKNLFYPIFVEESSRRIVDVGDALPLGDARTSVPDRPGLRTIWPIRRDGSEGRWQLSASTFREYARDGFAKVGEKNPAGNFAIMYIRTGDRARILAGDIERQGTDQFGYAIYRRVGGASSSRIPKSVWNKLSHDAGKQGSMLVSSLLGGRKFPFPKSLYAVEDAIRFFVLDKPEAVVVDFFGGSGTTGHAVMRLNKLDGGRRRSIVVTNNEVSFEEQRALRARGLRPGDEEWDRFGICEWITKPRLKAAITGKTPDGEPVKLDYKFNGEFPMKEGLQENVEFFTLTYEAPLRVSSSREFARVAPLLWMRAGSQGRRIDDVSAGFDVVDTYGVLADLDQTEPFLKAIAAREAEGAEIRMAFVVTDDDRLFTSVCRDLPEHVEAVRLYEAYLRNFEIEAGRSTR</sequence>
<dbReference type="InterPro" id="IPR029063">
    <property type="entry name" value="SAM-dependent_MTases_sf"/>
</dbReference>
<comment type="similarity">
    <text evidence="1">Belongs to the N(4)/N(6)-methyltransferase family.</text>
</comment>
<dbReference type="Pfam" id="PF01555">
    <property type="entry name" value="N6_N4_Mtase"/>
    <property type="match status" value="1"/>
</dbReference>
<dbReference type="RefSeq" id="WP_109691760.1">
    <property type="nucleotide sequence ID" value="NZ_QGDD01000001.1"/>
</dbReference>
<dbReference type="AlphaFoldDB" id="A0A316TI34"/>
<gene>
    <name evidence="6" type="ORF">DJ010_00950</name>
</gene>
<comment type="caution">
    <text evidence="6">The sequence shown here is derived from an EMBL/GenBank/DDBJ whole genome shotgun (WGS) entry which is preliminary data.</text>
</comment>
<dbReference type="InterPro" id="IPR002941">
    <property type="entry name" value="DNA_methylase_N4/N6"/>
</dbReference>
<reference evidence="6 7" key="1">
    <citation type="submission" date="2018-05" db="EMBL/GenBank/DDBJ databases">
        <title>Nocardioides silvaticus genome.</title>
        <authorList>
            <person name="Li C."/>
            <person name="Wang G."/>
        </authorList>
    </citation>
    <scope>NUCLEOTIDE SEQUENCE [LARGE SCALE GENOMIC DNA]</scope>
    <source>
        <strain evidence="6 7">CCTCC AB 2018079</strain>
    </source>
</reference>
<evidence type="ECO:0000313" key="6">
    <source>
        <dbReference type="EMBL" id="PWN04253.1"/>
    </source>
</evidence>
<dbReference type="Proteomes" id="UP000245507">
    <property type="component" value="Unassembled WGS sequence"/>
</dbReference>
<feature type="domain" description="DNA methylase N-4/N-6" evidence="5">
    <location>
        <begin position="163"/>
        <end position="509"/>
    </location>
</feature>
<evidence type="ECO:0000259" key="5">
    <source>
        <dbReference type="Pfam" id="PF01555"/>
    </source>
</evidence>
<dbReference type="GO" id="GO:0008170">
    <property type="term" value="F:N-methyltransferase activity"/>
    <property type="evidence" value="ECO:0007669"/>
    <property type="project" value="InterPro"/>
</dbReference>
<keyword evidence="2 6" id="KW-0489">Methyltransferase</keyword>
<evidence type="ECO:0000256" key="3">
    <source>
        <dbReference type="ARBA" id="ARBA00022679"/>
    </source>
</evidence>
<keyword evidence="4" id="KW-0949">S-adenosyl-L-methionine</keyword>
<evidence type="ECO:0000256" key="2">
    <source>
        <dbReference type="ARBA" id="ARBA00022603"/>
    </source>
</evidence>
<dbReference type="InterPro" id="IPR002295">
    <property type="entry name" value="N4/N6-MTase_EcoPI_Mod-like"/>
</dbReference>
<dbReference type="PROSITE" id="PS00092">
    <property type="entry name" value="N6_MTASE"/>
    <property type="match status" value="1"/>
</dbReference>
<organism evidence="6 7">
    <name type="scientific">Nocardioides silvaticus</name>
    <dbReference type="NCBI Taxonomy" id="2201891"/>
    <lineage>
        <taxon>Bacteria</taxon>
        <taxon>Bacillati</taxon>
        <taxon>Actinomycetota</taxon>
        <taxon>Actinomycetes</taxon>
        <taxon>Propionibacteriales</taxon>
        <taxon>Nocardioidaceae</taxon>
        <taxon>Nocardioides</taxon>
    </lineage>
</organism>
<proteinExistence type="inferred from homology"/>
<evidence type="ECO:0000256" key="1">
    <source>
        <dbReference type="ARBA" id="ARBA00006594"/>
    </source>
</evidence>
<dbReference type="EMBL" id="QGDD01000001">
    <property type="protein sequence ID" value="PWN04253.1"/>
    <property type="molecule type" value="Genomic_DNA"/>
</dbReference>
<keyword evidence="3 6" id="KW-0808">Transferase</keyword>
<name>A0A316TI34_9ACTN</name>
<keyword evidence="7" id="KW-1185">Reference proteome</keyword>
<evidence type="ECO:0000256" key="4">
    <source>
        <dbReference type="ARBA" id="ARBA00022691"/>
    </source>
</evidence>
<dbReference type="InterPro" id="IPR002052">
    <property type="entry name" value="DNA_methylase_N6_adenine_CS"/>
</dbReference>
<evidence type="ECO:0000313" key="7">
    <source>
        <dbReference type="Proteomes" id="UP000245507"/>
    </source>
</evidence>
<dbReference type="GO" id="GO:0003677">
    <property type="term" value="F:DNA binding"/>
    <property type="evidence" value="ECO:0007669"/>
    <property type="project" value="InterPro"/>
</dbReference>
<dbReference type="PRINTS" id="PR00506">
    <property type="entry name" value="D21N6MTFRASE"/>
</dbReference>
<accession>A0A316TI34</accession>
<protein>
    <submittedName>
        <fullName evidence="6">Site-specific DNA-methyltransferase</fullName>
    </submittedName>
</protein>
<dbReference type="SUPFAM" id="SSF53335">
    <property type="entry name" value="S-adenosyl-L-methionine-dependent methyltransferases"/>
    <property type="match status" value="1"/>
</dbReference>
<dbReference type="OrthoDB" id="9773060at2"/>